<keyword evidence="1" id="KW-0812">Transmembrane</keyword>
<protein>
    <submittedName>
        <fullName evidence="2">Uncharacterized protein</fullName>
    </submittedName>
</protein>
<accession>A0A3N0VTJ8</accession>
<dbReference type="RefSeq" id="WP_123264063.1">
    <property type="nucleotide sequence ID" value="NZ_RJTX01000004.1"/>
</dbReference>
<evidence type="ECO:0000256" key="1">
    <source>
        <dbReference type="SAM" id="Phobius"/>
    </source>
</evidence>
<dbReference type="AlphaFoldDB" id="A0A3N0VTJ8"/>
<name>A0A3N0VTJ8_9FLAO</name>
<dbReference type="Proteomes" id="UP000295709">
    <property type="component" value="Unassembled WGS sequence"/>
</dbReference>
<feature type="transmembrane region" description="Helical" evidence="1">
    <location>
        <begin position="12"/>
        <end position="42"/>
    </location>
</feature>
<evidence type="ECO:0000313" key="3">
    <source>
        <dbReference type="EMBL" id="TDX91540.1"/>
    </source>
</evidence>
<dbReference type="OrthoDB" id="1453017at2"/>
<dbReference type="EMBL" id="RJTX01000004">
    <property type="protein sequence ID" value="ROH96051.1"/>
    <property type="molecule type" value="Genomic_DNA"/>
</dbReference>
<evidence type="ECO:0000313" key="5">
    <source>
        <dbReference type="Proteomes" id="UP000295709"/>
    </source>
</evidence>
<dbReference type="Proteomes" id="UP000269375">
    <property type="component" value="Unassembled WGS sequence"/>
</dbReference>
<keyword evidence="1" id="KW-1133">Transmembrane helix</keyword>
<feature type="transmembrane region" description="Helical" evidence="1">
    <location>
        <begin position="54"/>
        <end position="73"/>
    </location>
</feature>
<keyword evidence="1" id="KW-0472">Membrane</keyword>
<evidence type="ECO:0000313" key="4">
    <source>
        <dbReference type="Proteomes" id="UP000269375"/>
    </source>
</evidence>
<organism evidence="2 4">
    <name type="scientific">Chryseobacterium daecheongense</name>
    <dbReference type="NCBI Taxonomy" id="192389"/>
    <lineage>
        <taxon>Bacteria</taxon>
        <taxon>Pseudomonadati</taxon>
        <taxon>Bacteroidota</taxon>
        <taxon>Flavobacteriia</taxon>
        <taxon>Flavobacteriales</taxon>
        <taxon>Weeksellaceae</taxon>
        <taxon>Chryseobacterium group</taxon>
        <taxon>Chryseobacterium</taxon>
    </lineage>
</organism>
<reference evidence="3 5" key="2">
    <citation type="submission" date="2019-03" db="EMBL/GenBank/DDBJ databases">
        <title>Genomic Encyclopedia of Archaeal and Bacterial Type Strains, Phase II (KMG-II): from individual species to whole genera.</title>
        <authorList>
            <person name="Goeker M."/>
        </authorList>
    </citation>
    <scope>NUCLEOTIDE SEQUENCE [LARGE SCALE GENOMIC DNA]</scope>
    <source>
        <strain evidence="3 5">DSM 15235</strain>
    </source>
</reference>
<reference evidence="2 4" key="1">
    <citation type="submission" date="2018-11" db="EMBL/GenBank/DDBJ databases">
        <title>Proposal to divide the Flavobacteriaceae and reorganize its genera based on Amino Acid Identity values calculated from whole genome sequences.</title>
        <authorList>
            <person name="Nicholson A.C."/>
            <person name="Gulvik C.A."/>
            <person name="Whitney A.M."/>
            <person name="Humrighouse B.W."/>
            <person name="Bell M."/>
            <person name="Holmes B."/>
            <person name="Steigerwalt A."/>
            <person name="Villarma A."/>
            <person name="Sheth M."/>
            <person name="Batra D."/>
            <person name="Pryor J."/>
            <person name="Bernardet J.-F."/>
            <person name="Hugo C."/>
            <person name="Kampfer P."/>
            <person name="Newman J."/>
            <person name="Mcquiston J.R."/>
        </authorList>
    </citation>
    <scope>NUCLEOTIDE SEQUENCE [LARGE SCALE GENOMIC DNA]</scope>
    <source>
        <strain evidence="2 4">DSM 15235</strain>
    </source>
</reference>
<sequence>MRLLTLLEVGDLGALVVIIILTMLFIGLAVSAVVAVIAKIIYEWNNDRKFSRKQFIQTMVISLLVCGLISGYICGGGL</sequence>
<proteinExistence type="predicted"/>
<comment type="caution">
    <text evidence="2">The sequence shown here is derived from an EMBL/GenBank/DDBJ whole genome shotgun (WGS) entry which is preliminary data.</text>
</comment>
<dbReference type="EMBL" id="SOQW01000003">
    <property type="protein sequence ID" value="TDX91540.1"/>
    <property type="molecule type" value="Genomic_DNA"/>
</dbReference>
<keyword evidence="5" id="KW-1185">Reference proteome</keyword>
<gene>
    <name evidence="3" type="ORF">BCF50_2676</name>
    <name evidence="2" type="ORF">EGI05_16200</name>
</gene>
<evidence type="ECO:0000313" key="2">
    <source>
        <dbReference type="EMBL" id="ROH96051.1"/>
    </source>
</evidence>